<dbReference type="EMBL" id="CACRTX010000015">
    <property type="protein sequence ID" value="VYU45045.1"/>
    <property type="molecule type" value="Genomic_DNA"/>
</dbReference>
<accession>A0A6N3EZ71</accession>
<evidence type="ECO:0000313" key="1">
    <source>
        <dbReference type="EMBL" id="MDT2965556.1"/>
    </source>
</evidence>
<evidence type="ECO:0000313" key="2">
    <source>
        <dbReference type="EMBL" id="VYU45045.1"/>
    </source>
</evidence>
<sequence length="71" mass="8001">MGFGQWKPMQPSIEGVAFKKNQQVTFRFRKKQVIGTIVKLLNNSAVVTLSIAKVTDTSEKTVINYKKLMAI</sequence>
<reference evidence="1" key="2">
    <citation type="submission" date="2023-03" db="EMBL/GenBank/DDBJ databases">
        <authorList>
            <person name="Shen W."/>
            <person name="Cai J."/>
        </authorList>
    </citation>
    <scope>NUCLEOTIDE SEQUENCE</scope>
    <source>
        <strain evidence="1">K72-2</strain>
    </source>
</reference>
<dbReference type="RefSeq" id="WP_005225252.1">
    <property type="nucleotide sequence ID" value="NZ_CABHBI010000012.1"/>
</dbReference>
<name>A0A6N3EZ71_ENTCA</name>
<dbReference type="EMBL" id="JARQDV010000009">
    <property type="protein sequence ID" value="MDT2965556.1"/>
    <property type="molecule type" value="Genomic_DNA"/>
</dbReference>
<protein>
    <submittedName>
        <fullName evidence="2">Uncharacterized protein</fullName>
    </submittedName>
</protein>
<dbReference type="AlphaFoldDB" id="A0A6N3EZ71"/>
<reference evidence="2" key="1">
    <citation type="submission" date="2019-11" db="EMBL/GenBank/DDBJ databases">
        <authorList>
            <person name="Feng L."/>
        </authorList>
    </citation>
    <scope>NUCLEOTIDE SEQUENCE</scope>
    <source>
        <strain evidence="2">ECasseliflavusLFYP2</strain>
    </source>
</reference>
<organism evidence="2">
    <name type="scientific">Enterococcus casseliflavus</name>
    <name type="common">Enterococcus flavescens</name>
    <dbReference type="NCBI Taxonomy" id="37734"/>
    <lineage>
        <taxon>Bacteria</taxon>
        <taxon>Bacillati</taxon>
        <taxon>Bacillota</taxon>
        <taxon>Bacilli</taxon>
        <taxon>Lactobacillales</taxon>
        <taxon>Enterococcaceae</taxon>
        <taxon>Enterococcus</taxon>
    </lineage>
</organism>
<dbReference type="Proteomes" id="UP001268896">
    <property type="component" value="Unassembled WGS sequence"/>
</dbReference>
<proteinExistence type="predicted"/>
<gene>
    <name evidence="2" type="ORF">ECLFYP2_00153</name>
    <name evidence="1" type="ORF">P7I32_13140</name>
</gene>